<dbReference type="EMBL" id="BMXA01000002">
    <property type="protein sequence ID" value="GHA08326.1"/>
    <property type="molecule type" value="Genomic_DNA"/>
</dbReference>
<reference evidence="7" key="2">
    <citation type="submission" date="2020-09" db="EMBL/GenBank/DDBJ databases">
        <authorList>
            <person name="Sun Q."/>
            <person name="Kim S."/>
        </authorList>
    </citation>
    <scope>NUCLEOTIDE SEQUENCE</scope>
    <source>
        <strain evidence="7">KCTC 12711</strain>
    </source>
</reference>
<feature type="transmembrane region" description="Helical" evidence="5">
    <location>
        <begin position="389"/>
        <end position="410"/>
    </location>
</feature>
<accession>A0A918VM23</accession>
<dbReference type="InterPro" id="IPR051533">
    <property type="entry name" value="WaaL-like"/>
</dbReference>
<dbReference type="Pfam" id="PF04932">
    <property type="entry name" value="Wzy_C"/>
    <property type="match status" value="1"/>
</dbReference>
<sequence length="483" mass="53658">MMATDASEFRIFASVVGKLLDQFAWWSFLLLLAVSSFIDDIYPSKHWLLITAGFCFALTLHLFGTALGARCNYRGIRSSAPVVGLFAVGLLWLVLQILVPAQHYGHELLLSNALDKHAAPPWFNPNLSWSVTPIETRHLLFSELICLLALLLMLSMLCTRQRLRQVLLIVTIVAGVHAVSAITAKYADTSLVDTAQLDGHFTVARGWFINRNHLASFLILTSVGWMSVFLHRCLRSDTGGTLIARIFTKRMLVSIPSVMVMVLIVIAVTLTSSRAGIVSVLILFLVFALTTMKRNSQARWTLSLLAGMTLFVSLLVVYFGEGVLQRFSGQEGLLGERGEQWQATWLLIKHNVLLGYGGNSYATLFQMVRDNDGLRQLIYNQAHNDYLHIWFEQGIVGLALWLGVIAVTFYKGIASLKRTQSTLVAAAIIASLATLGAALMQSLVDFNLQILSIRIYFFVIIAIVVSVPSIRHIKLNDVHVRSQ</sequence>
<feature type="transmembrane region" description="Helical" evidence="5">
    <location>
        <begin position="300"/>
        <end position="320"/>
    </location>
</feature>
<dbReference type="Proteomes" id="UP000614811">
    <property type="component" value="Unassembled WGS sequence"/>
</dbReference>
<name>A0A918VM23_9GAMM</name>
<dbReference type="PANTHER" id="PTHR37422">
    <property type="entry name" value="TEICHURONIC ACID BIOSYNTHESIS PROTEIN TUAE"/>
    <property type="match status" value="1"/>
</dbReference>
<feature type="domain" description="O-antigen ligase-related" evidence="6">
    <location>
        <begin position="260"/>
        <end position="402"/>
    </location>
</feature>
<feature type="transmembrane region" description="Helical" evidence="5">
    <location>
        <begin position="446"/>
        <end position="467"/>
    </location>
</feature>
<evidence type="ECO:0000256" key="1">
    <source>
        <dbReference type="ARBA" id="ARBA00004141"/>
    </source>
</evidence>
<protein>
    <recommendedName>
        <fullName evidence="6">O-antigen ligase-related domain-containing protein</fullName>
    </recommendedName>
</protein>
<keyword evidence="3 5" id="KW-1133">Transmembrane helix</keyword>
<evidence type="ECO:0000256" key="2">
    <source>
        <dbReference type="ARBA" id="ARBA00022692"/>
    </source>
</evidence>
<dbReference type="GO" id="GO:0016020">
    <property type="term" value="C:membrane"/>
    <property type="evidence" value="ECO:0007669"/>
    <property type="project" value="UniProtKB-SubCell"/>
</dbReference>
<dbReference type="InterPro" id="IPR007016">
    <property type="entry name" value="O-antigen_ligase-rel_domated"/>
</dbReference>
<comment type="subcellular location">
    <subcellularLocation>
        <location evidence="1">Membrane</location>
        <topology evidence="1">Multi-pass membrane protein</topology>
    </subcellularLocation>
</comment>
<feature type="transmembrane region" description="Helical" evidence="5">
    <location>
        <begin position="276"/>
        <end position="293"/>
    </location>
</feature>
<evidence type="ECO:0000313" key="7">
    <source>
        <dbReference type="EMBL" id="GHA08326.1"/>
    </source>
</evidence>
<dbReference type="RefSeq" id="WP_189399948.1">
    <property type="nucleotide sequence ID" value="NZ_BMXA01000002.1"/>
</dbReference>
<feature type="transmembrane region" description="Helical" evidence="5">
    <location>
        <begin position="422"/>
        <end position="440"/>
    </location>
</feature>
<comment type="caution">
    <text evidence="7">The sequence shown here is derived from an EMBL/GenBank/DDBJ whole genome shotgun (WGS) entry which is preliminary data.</text>
</comment>
<evidence type="ECO:0000256" key="4">
    <source>
        <dbReference type="ARBA" id="ARBA00023136"/>
    </source>
</evidence>
<reference evidence="7" key="1">
    <citation type="journal article" date="2014" name="Int. J. Syst. Evol. Microbiol.">
        <title>Complete genome sequence of Corynebacterium casei LMG S-19264T (=DSM 44701T), isolated from a smear-ripened cheese.</title>
        <authorList>
            <consortium name="US DOE Joint Genome Institute (JGI-PGF)"/>
            <person name="Walter F."/>
            <person name="Albersmeier A."/>
            <person name="Kalinowski J."/>
            <person name="Ruckert C."/>
        </authorList>
    </citation>
    <scope>NUCLEOTIDE SEQUENCE</scope>
    <source>
        <strain evidence="7">KCTC 12711</strain>
    </source>
</reference>
<keyword evidence="4 5" id="KW-0472">Membrane</keyword>
<feature type="transmembrane region" description="Helical" evidence="5">
    <location>
        <begin position="166"/>
        <end position="187"/>
    </location>
</feature>
<evidence type="ECO:0000256" key="5">
    <source>
        <dbReference type="SAM" id="Phobius"/>
    </source>
</evidence>
<feature type="transmembrane region" description="Helical" evidence="5">
    <location>
        <begin position="139"/>
        <end position="159"/>
    </location>
</feature>
<feature type="transmembrane region" description="Helical" evidence="5">
    <location>
        <begin position="46"/>
        <end position="68"/>
    </location>
</feature>
<dbReference type="AlphaFoldDB" id="A0A918VM23"/>
<keyword evidence="2 5" id="KW-0812">Transmembrane</keyword>
<evidence type="ECO:0000313" key="8">
    <source>
        <dbReference type="Proteomes" id="UP000614811"/>
    </source>
</evidence>
<feature type="transmembrane region" description="Helical" evidence="5">
    <location>
        <begin position="207"/>
        <end position="230"/>
    </location>
</feature>
<feature type="transmembrane region" description="Helical" evidence="5">
    <location>
        <begin position="80"/>
        <end position="99"/>
    </location>
</feature>
<dbReference type="PANTHER" id="PTHR37422:SF13">
    <property type="entry name" value="LIPOPOLYSACCHARIDE BIOSYNTHESIS PROTEIN PA4999-RELATED"/>
    <property type="match status" value="1"/>
</dbReference>
<evidence type="ECO:0000259" key="6">
    <source>
        <dbReference type="Pfam" id="PF04932"/>
    </source>
</evidence>
<feature type="transmembrane region" description="Helical" evidence="5">
    <location>
        <begin position="12"/>
        <end position="34"/>
    </location>
</feature>
<proteinExistence type="predicted"/>
<evidence type="ECO:0000256" key="3">
    <source>
        <dbReference type="ARBA" id="ARBA00022989"/>
    </source>
</evidence>
<gene>
    <name evidence="7" type="ORF">GCM10008090_17730</name>
</gene>
<feature type="transmembrane region" description="Helical" evidence="5">
    <location>
        <begin position="251"/>
        <end position="270"/>
    </location>
</feature>
<organism evidence="7 8">
    <name type="scientific">Arenicella chitinivorans</name>
    <dbReference type="NCBI Taxonomy" id="1329800"/>
    <lineage>
        <taxon>Bacteria</taxon>
        <taxon>Pseudomonadati</taxon>
        <taxon>Pseudomonadota</taxon>
        <taxon>Gammaproteobacteria</taxon>
        <taxon>Arenicellales</taxon>
        <taxon>Arenicellaceae</taxon>
        <taxon>Arenicella</taxon>
    </lineage>
</organism>
<keyword evidence="8" id="KW-1185">Reference proteome</keyword>